<dbReference type="PANTHER" id="PTHR46494">
    <property type="entry name" value="CORA FAMILY METAL ION TRANSPORTER (EUROFUNG)"/>
    <property type="match status" value="1"/>
</dbReference>
<dbReference type="Gene3D" id="3.30.460.20">
    <property type="entry name" value="CorA soluble domain-like"/>
    <property type="match status" value="1"/>
</dbReference>
<dbReference type="PANTHER" id="PTHR46494:SF1">
    <property type="entry name" value="CORA FAMILY METAL ION TRANSPORTER (EUROFUNG)"/>
    <property type="match status" value="1"/>
</dbReference>
<evidence type="ECO:0000256" key="10">
    <source>
        <dbReference type="ARBA" id="ARBA00034269"/>
    </source>
</evidence>
<protein>
    <submittedName>
        <fullName evidence="13">Magnesium and cobalt transport protein CorA</fullName>
    </submittedName>
</protein>
<keyword evidence="7 12" id="KW-1133">Transmembrane helix</keyword>
<sequence>MTTTSAFLYRDGSRGEAVLLDELMPDLGAGTFAWVILDDPTTADMVPLANAFGLHPLAVEDAIDPSHGPKVEFYEEQLLVIAKVARLEKETLRYRQVAVFIGPHHVIVAQHGQALGSEALRASVEAAPELLKRGTGYALYSILDQIVGSYLPVIEAVEDHVLDTEKHMLTAPLDHAQIAALFGLRRQLILFQRILNPFSDAASKLVDANIPNIDEQAVPYFQDIAYQIMRVENMVDGLWDVVTSVFEVNNLLEQQRQGEINRKLAAWAAIIAVPTAISGIYGMNFANMPELATRFGYPAVLVLMLGISLFLFMRFRQSGWL</sequence>
<comment type="caution">
    <text evidence="13">The sequence shown here is derived from an EMBL/GenBank/DDBJ whole genome shotgun (WGS) entry which is preliminary data.</text>
</comment>
<dbReference type="InterPro" id="IPR045863">
    <property type="entry name" value="CorA_TM1_TM2"/>
</dbReference>
<evidence type="ECO:0000256" key="11">
    <source>
        <dbReference type="ARBA" id="ARBA00045497"/>
    </source>
</evidence>
<evidence type="ECO:0000256" key="9">
    <source>
        <dbReference type="ARBA" id="ARBA00023136"/>
    </source>
</evidence>
<evidence type="ECO:0000256" key="1">
    <source>
        <dbReference type="ARBA" id="ARBA00004651"/>
    </source>
</evidence>
<comment type="subcellular location">
    <subcellularLocation>
        <location evidence="1">Cell membrane</location>
        <topology evidence="1">Multi-pass membrane protein</topology>
    </subcellularLocation>
</comment>
<dbReference type="InterPro" id="IPR045861">
    <property type="entry name" value="CorA_cytoplasmic_dom"/>
</dbReference>
<dbReference type="EMBL" id="PKQI01000001">
    <property type="protein sequence ID" value="NNV19101.1"/>
    <property type="molecule type" value="Genomic_DNA"/>
</dbReference>
<keyword evidence="9 12" id="KW-0472">Membrane</keyword>
<dbReference type="Pfam" id="PF01544">
    <property type="entry name" value="CorA"/>
    <property type="match status" value="1"/>
</dbReference>
<evidence type="ECO:0000313" key="14">
    <source>
        <dbReference type="Proteomes" id="UP000526233"/>
    </source>
</evidence>
<keyword evidence="3" id="KW-0813">Transport</keyword>
<feature type="transmembrane region" description="Helical" evidence="12">
    <location>
        <begin position="264"/>
        <end position="283"/>
    </location>
</feature>
<keyword evidence="8" id="KW-0406">Ion transport</keyword>
<accession>A0A7Y3T130</accession>
<evidence type="ECO:0000256" key="2">
    <source>
        <dbReference type="ARBA" id="ARBA00009765"/>
    </source>
</evidence>
<dbReference type="GO" id="GO:0015095">
    <property type="term" value="F:magnesium ion transmembrane transporter activity"/>
    <property type="evidence" value="ECO:0007669"/>
    <property type="project" value="TreeGrafter"/>
</dbReference>
<keyword evidence="4" id="KW-1003">Cell membrane</keyword>
<evidence type="ECO:0000256" key="4">
    <source>
        <dbReference type="ARBA" id="ARBA00022475"/>
    </source>
</evidence>
<dbReference type="GO" id="GO:0005886">
    <property type="term" value="C:plasma membrane"/>
    <property type="evidence" value="ECO:0007669"/>
    <property type="project" value="UniProtKB-SubCell"/>
</dbReference>
<comment type="similarity">
    <text evidence="2">Belongs to the CorA metal ion transporter (MIT) (TC 1.A.35) family.</text>
</comment>
<evidence type="ECO:0000256" key="8">
    <source>
        <dbReference type="ARBA" id="ARBA00023065"/>
    </source>
</evidence>
<reference evidence="13 14" key="1">
    <citation type="submission" date="2018-11" db="EMBL/GenBank/DDBJ databases">
        <title>Genome sequencing and analysis.</title>
        <authorList>
            <person name="Huang Y.-T."/>
        </authorList>
    </citation>
    <scope>NUCLEOTIDE SEQUENCE [LARGE SCALE GENOMIC DNA]</scope>
    <source>
        <strain evidence="13 14">SHIN</strain>
    </source>
</reference>
<evidence type="ECO:0000256" key="7">
    <source>
        <dbReference type="ARBA" id="ARBA00022989"/>
    </source>
</evidence>
<dbReference type="GO" id="GO:0015087">
    <property type="term" value="F:cobalt ion transmembrane transporter activity"/>
    <property type="evidence" value="ECO:0007669"/>
    <property type="project" value="TreeGrafter"/>
</dbReference>
<dbReference type="SUPFAM" id="SSF143865">
    <property type="entry name" value="CorA soluble domain-like"/>
    <property type="match status" value="1"/>
</dbReference>
<dbReference type="GO" id="GO:0000287">
    <property type="term" value="F:magnesium ion binding"/>
    <property type="evidence" value="ECO:0007669"/>
    <property type="project" value="TreeGrafter"/>
</dbReference>
<dbReference type="RefSeq" id="WP_171379580.1">
    <property type="nucleotide sequence ID" value="NZ_PKQI01000001.1"/>
</dbReference>
<keyword evidence="6" id="KW-0460">Magnesium</keyword>
<dbReference type="AlphaFoldDB" id="A0A7Y3T130"/>
<proteinExistence type="inferred from homology"/>
<dbReference type="CDD" id="cd12830">
    <property type="entry name" value="MtCorA-like"/>
    <property type="match status" value="1"/>
</dbReference>
<dbReference type="GO" id="GO:0050897">
    <property type="term" value="F:cobalt ion binding"/>
    <property type="evidence" value="ECO:0007669"/>
    <property type="project" value="TreeGrafter"/>
</dbReference>
<dbReference type="SUPFAM" id="SSF144083">
    <property type="entry name" value="Magnesium transport protein CorA, transmembrane region"/>
    <property type="match status" value="1"/>
</dbReference>
<dbReference type="Proteomes" id="UP000526233">
    <property type="component" value="Unassembled WGS sequence"/>
</dbReference>
<evidence type="ECO:0000256" key="12">
    <source>
        <dbReference type="SAM" id="Phobius"/>
    </source>
</evidence>
<organism evidence="13 14">
    <name type="scientific">Brucella pseudogrignonensis</name>
    <dbReference type="NCBI Taxonomy" id="419475"/>
    <lineage>
        <taxon>Bacteria</taxon>
        <taxon>Pseudomonadati</taxon>
        <taxon>Pseudomonadota</taxon>
        <taxon>Alphaproteobacteria</taxon>
        <taxon>Hyphomicrobiales</taxon>
        <taxon>Brucellaceae</taxon>
        <taxon>Brucella/Ochrobactrum group</taxon>
        <taxon>Brucella</taxon>
    </lineage>
</organism>
<evidence type="ECO:0000256" key="5">
    <source>
        <dbReference type="ARBA" id="ARBA00022692"/>
    </source>
</evidence>
<dbReference type="InterPro" id="IPR002523">
    <property type="entry name" value="MgTranspt_CorA/ZnTranspt_ZntB"/>
</dbReference>
<comment type="catalytic activity">
    <reaction evidence="10">
        <text>Mg(2+)(in) = Mg(2+)(out)</text>
        <dbReference type="Rhea" id="RHEA:29827"/>
        <dbReference type="ChEBI" id="CHEBI:18420"/>
    </reaction>
</comment>
<keyword evidence="5 12" id="KW-0812">Transmembrane</keyword>
<evidence type="ECO:0000256" key="3">
    <source>
        <dbReference type="ARBA" id="ARBA00022448"/>
    </source>
</evidence>
<evidence type="ECO:0000313" key="13">
    <source>
        <dbReference type="EMBL" id="NNV19101.1"/>
    </source>
</evidence>
<gene>
    <name evidence="13" type="ORF">EHE22_01490</name>
</gene>
<evidence type="ECO:0000256" key="6">
    <source>
        <dbReference type="ARBA" id="ARBA00022842"/>
    </source>
</evidence>
<name>A0A7Y3T130_9HYPH</name>
<comment type="function">
    <text evidence="11">Mediates influx of magnesium ions. Alternates between open and closed states. Activated by low cytoplasmic Mg(2+) levels. Inactive when cytoplasmic Mg(2+) levels are high.</text>
</comment>
<dbReference type="FunFam" id="1.20.58.340:FF:000004">
    <property type="entry name" value="Magnesium transport protein CorA"/>
    <property type="match status" value="1"/>
</dbReference>
<dbReference type="Gene3D" id="1.20.58.340">
    <property type="entry name" value="Magnesium transport protein CorA, transmembrane region"/>
    <property type="match status" value="2"/>
</dbReference>
<feature type="transmembrane region" description="Helical" evidence="12">
    <location>
        <begin position="295"/>
        <end position="315"/>
    </location>
</feature>